<dbReference type="InterPro" id="IPR036187">
    <property type="entry name" value="DNA_mismatch_repair_MutS_sf"/>
</dbReference>
<dbReference type="InterPro" id="IPR000432">
    <property type="entry name" value="DNA_mismatch_repair_MutS_C"/>
</dbReference>
<dbReference type="GO" id="GO:0005524">
    <property type="term" value="F:ATP binding"/>
    <property type="evidence" value="ECO:0007669"/>
    <property type="project" value="UniProtKB-KW"/>
</dbReference>
<accession>A0A4Q7MNN5</accession>
<comment type="caution">
    <text evidence="5">The sequence shown here is derived from an EMBL/GenBank/DDBJ whole genome shotgun (WGS) entry which is preliminary data.</text>
</comment>
<evidence type="ECO:0000256" key="3">
    <source>
        <dbReference type="ARBA" id="ARBA00023125"/>
    </source>
</evidence>
<keyword evidence="3" id="KW-0238">DNA-binding</keyword>
<organism evidence="5 6">
    <name type="scientific">Pseudobacter ginsenosidimutans</name>
    <dbReference type="NCBI Taxonomy" id="661488"/>
    <lineage>
        <taxon>Bacteria</taxon>
        <taxon>Pseudomonadati</taxon>
        <taxon>Bacteroidota</taxon>
        <taxon>Chitinophagia</taxon>
        <taxon>Chitinophagales</taxon>
        <taxon>Chitinophagaceae</taxon>
        <taxon>Pseudobacter</taxon>
    </lineage>
</organism>
<feature type="domain" description="DNA mismatch repair proteins mutS family" evidence="4">
    <location>
        <begin position="260"/>
        <end position="448"/>
    </location>
</feature>
<evidence type="ECO:0000313" key="6">
    <source>
        <dbReference type="Proteomes" id="UP000293874"/>
    </source>
</evidence>
<evidence type="ECO:0000256" key="2">
    <source>
        <dbReference type="ARBA" id="ARBA00022840"/>
    </source>
</evidence>
<dbReference type="GO" id="GO:0005829">
    <property type="term" value="C:cytosol"/>
    <property type="evidence" value="ECO:0007669"/>
    <property type="project" value="TreeGrafter"/>
</dbReference>
<keyword evidence="6" id="KW-1185">Reference proteome</keyword>
<dbReference type="GO" id="GO:0140664">
    <property type="term" value="F:ATP-dependent DNA damage sensor activity"/>
    <property type="evidence" value="ECO:0007669"/>
    <property type="project" value="InterPro"/>
</dbReference>
<evidence type="ECO:0000256" key="1">
    <source>
        <dbReference type="ARBA" id="ARBA00022741"/>
    </source>
</evidence>
<dbReference type="RefSeq" id="WP_130543648.1">
    <property type="nucleotide sequence ID" value="NZ_CP042431.1"/>
</dbReference>
<gene>
    <name evidence="5" type="ORF">EV199_5140</name>
</gene>
<dbReference type="Proteomes" id="UP000293874">
    <property type="component" value="Unassembled WGS sequence"/>
</dbReference>
<name>A0A4Q7MNN5_9BACT</name>
<dbReference type="PANTHER" id="PTHR11361">
    <property type="entry name" value="DNA MISMATCH REPAIR PROTEIN MUTS FAMILY MEMBER"/>
    <property type="match status" value="1"/>
</dbReference>
<dbReference type="SUPFAM" id="SSF52540">
    <property type="entry name" value="P-loop containing nucleoside triphosphate hydrolases"/>
    <property type="match status" value="1"/>
</dbReference>
<dbReference type="InterPro" id="IPR007696">
    <property type="entry name" value="DNA_mismatch_repair_MutS_core"/>
</dbReference>
<dbReference type="GO" id="GO:0030983">
    <property type="term" value="F:mismatched DNA binding"/>
    <property type="evidence" value="ECO:0007669"/>
    <property type="project" value="InterPro"/>
</dbReference>
<dbReference type="PANTHER" id="PTHR11361:SF99">
    <property type="entry name" value="DNA MISMATCH REPAIR PROTEIN"/>
    <property type="match status" value="1"/>
</dbReference>
<dbReference type="Pfam" id="PF00488">
    <property type="entry name" value="MutS_V"/>
    <property type="match status" value="1"/>
</dbReference>
<dbReference type="InterPro" id="IPR027417">
    <property type="entry name" value="P-loop_NTPase"/>
</dbReference>
<dbReference type="Gene3D" id="1.10.1420.10">
    <property type="match status" value="1"/>
</dbReference>
<keyword evidence="1" id="KW-0547">Nucleotide-binding</keyword>
<evidence type="ECO:0000313" key="5">
    <source>
        <dbReference type="EMBL" id="RZS69303.1"/>
    </source>
</evidence>
<dbReference type="AlphaFoldDB" id="A0A4Q7MNN5"/>
<dbReference type="OrthoDB" id="9802448at2"/>
<keyword evidence="2" id="KW-0067">ATP-binding</keyword>
<protein>
    <submittedName>
        <fullName evidence="5">MutS-like protein</fullName>
    </submittedName>
</protein>
<dbReference type="Gene3D" id="3.40.50.300">
    <property type="entry name" value="P-loop containing nucleotide triphosphate hydrolases"/>
    <property type="match status" value="1"/>
</dbReference>
<proteinExistence type="predicted"/>
<dbReference type="GO" id="GO:0006298">
    <property type="term" value="P:mismatch repair"/>
    <property type="evidence" value="ECO:0007669"/>
    <property type="project" value="InterPro"/>
</dbReference>
<dbReference type="SUPFAM" id="SSF48334">
    <property type="entry name" value="DNA repair protein MutS, domain III"/>
    <property type="match status" value="1"/>
</dbReference>
<dbReference type="InterPro" id="IPR045076">
    <property type="entry name" value="MutS"/>
</dbReference>
<dbReference type="SMART" id="SM00534">
    <property type="entry name" value="MUTSac"/>
    <property type="match status" value="1"/>
</dbReference>
<dbReference type="EMBL" id="SGXA01000003">
    <property type="protein sequence ID" value="RZS69303.1"/>
    <property type="molecule type" value="Genomic_DNA"/>
</dbReference>
<sequence length="453" mass="50608">MSFTVDKQTLDDLNVLGKYKGNSIYNLFDRTQTRGGAQVLENLFQHPLTDADAINQRTAILKFFQQGRFTFPVQKELCEEVEQYLSMAGAISLAGAAMNMLRSKAMRIIASDKEHELITRGILSTVKLIRETDRFMQQVAVCGDASFYQKTIDEIKRICNTPGINQALAGVDNAIKGFGQQVKMDHQLRHSSRQDLEKLLSILYEADAFISVTSVAEERKFGYALALPFKEGENRIAMENLFHPQVPGAVPNSVGMNVIRNLVFLTGANMAGKSTFMKSFGVALYLAHMGFPVAAEAMEFSIQDGIYTSINVPDNLNEGYSHFYAEVLRVKRVAEEVSRGRNLVIIFDELFKGTNVKDAYDATVAVTEAFGENRNCTFIVSTHIVEAGETLRHRSSNMQFLFFPTIMEKQVPRYTYQLQEGISADRHGMMIIANEGIVDIIKAKKVSPEGIFG</sequence>
<evidence type="ECO:0000259" key="4">
    <source>
        <dbReference type="SMART" id="SM00534"/>
    </source>
</evidence>
<dbReference type="Pfam" id="PF05192">
    <property type="entry name" value="MutS_III"/>
    <property type="match status" value="1"/>
</dbReference>
<reference evidence="5 6" key="1">
    <citation type="submission" date="2019-02" db="EMBL/GenBank/DDBJ databases">
        <title>Genomic Encyclopedia of Type Strains, Phase IV (KMG-IV): sequencing the most valuable type-strain genomes for metagenomic binning, comparative biology and taxonomic classification.</title>
        <authorList>
            <person name="Goeker M."/>
        </authorList>
    </citation>
    <scope>NUCLEOTIDE SEQUENCE [LARGE SCALE GENOMIC DNA]</scope>
    <source>
        <strain evidence="5 6">DSM 18116</strain>
    </source>
</reference>